<comment type="caution">
    <text evidence="2">The sequence shown here is derived from an EMBL/GenBank/DDBJ whole genome shotgun (WGS) entry which is preliminary data.</text>
</comment>
<organism evidence="2 3">
    <name type="scientific">Mizuhopecten yessoensis</name>
    <name type="common">Japanese scallop</name>
    <name type="synonym">Patinopecten yessoensis</name>
    <dbReference type="NCBI Taxonomy" id="6573"/>
    <lineage>
        <taxon>Eukaryota</taxon>
        <taxon>Metazoa</taxon>
        <taxon>Spiralia</taxon>
        <taxon>Lophotrochozoa</taxon>
        <taxon>Mollusca</taxon>
        <taxon>Bivalvia</taxon>
        <taxon>Autobranchia</taxon>
        <taxon>Pteriomorphia</taxon>
        <taxon>Pectinida</taxon>
        <taxon>Pectinoidea</taxon>
        <taxon>Pectinidae</taxon>
        <taxon>Mizuhopecten</taxon>
    </lineage>
</organism>
<protein>
    <recommendedName>
        <fullName evidence="1">DUF6589 domain-containing protein</fullName>
    </recommendedName>
</protein>
<dbReference type="Proteomes" id="UP000242188">
    <property type="component" value="Unassembled WGS sequence"/>
</dbReference>
<dbReference type="InterPro" id="IPR046496">
    <property type="entry name" value="DUF6589"/>
</dbReference>
<evidence type="ECO:0000313" key="3">
    <source>
        <dbReference type="Proteomes" id="UP000242188"/>
    </source>
</evidence>
<evidence type="ECO:0000313" key="2">
    <source>
        <dbReference type="EMBL" id="OWF38057.1"/>
    </source>
</evidence>
<dbReference type="AlphaFoldDB" id="A0A210PNK4"/>
<keyword evidence="3" id="KW-1185">Reference proteome</keyword>
<accession>A0A210PNK4</accession>
<name>A0A210PNK4_MIZYE</name>
<dbReference type="EMBL" id="NEDP02005574">
    <property type="protein sequence ID" value="OWF38057.1"/>
    <property type="molecule type" value="Genomic_DNA"/>
</dbReference>
<reference evidence="2 3" key="1">
    <citation type="journal article" date="2017" name="Nat. Ecol. Evol.">
        <title>Scallop genome provides insights into evolution of bilaterian karyotype and development.</title>
        <authorList>
            <person name="Wang S."/>
            <person name="Zhang J."/>
            <person name="Jiao W."/>
            <person name="Li J."/>
            <person name="Xun X."/>
            <person name="Sun Y."/>
            <person name="Guo X."/>
            <person name="Huan P."/>
            <person name="Dong B."/>
            <person name="Zhang L."/>
            <person name="Hu X."/>
            <person name="Sun X."/>
            <person name="Wang J."/>
            <person name="Zhao C."/>
            <person name="Wang Y."/>
            <person name="Wang D."/>
            <person name="Huang X."/>
            <person name="Wang R."/>
            <person name="Lv J."/>
            <person name="Li Y."/>
            <person name="Zhang Z."/>
            <person name="Liu B."/>
            <person name="Lu W."/>
            <person name="Hui Y."/>
            <person name="Liang J."/>
            <person name="Zhou Z."/>
            <person name="Hou R."/>
            <person name="Li X."/>
            <person name="Liu Y."/>
            <person name="Li H."/>
            <person name="Ning X."/>
            <person name="Lin Y."/>
            <person name="Zhao L."/>
            <person name="Xing Q."/>
            <person name="Dou J."/>
            <person name="Li Y."/>
            <person name="Mao J."/>
            <person name="Guo H."/>
            <person name="Dou H."/>
            <person name="Li T."/>
            <person name="Mu C."/>
            <person name="Jiang W."/>
            <person name="Fu Q."/>
            <person name="Fu X."/>
            <person name="Miao Y."/>
            <person name="Liu J."/>
            <person name="Yu Q."/>
            <person name="Li R."/>
            <person name="Liao H."/>
            <person name="Li X."/>
            <person name="Kong Y."/>
            <person name="Jiang Z."/>
            <person name="Chourrout D."/>
            <person name="Li R."/>
            <person name="Bao Z."/>
        </authorList>
    </citation>
    <scope>NUCLEOTIDE SEQUENCE [LARGE SCALE GENOMIC DNA]</scope>
    <source>
        <strain evidence="2 3">PY_sf001</strain>
    </source>
</reference>
<dbReference type="Pfam" id="PF20231">
    <property type="entry name" value="DUF6589"/>
    <property type="match status" value="1"/>
</dbReference>
<gene>
    <name evidence="2" type="ORF">KP79_PYT12811</name>
</gene>
<sequence length="222" mass="25898">MQFLQWYFLILTFKDAIKEGDSERTNMTLKFCIPVFFSHSILSKYLEECIDYILKTEIILSEKMAMKVRYESYVNMTGHRGDNKATDLQKENEVLVLKELIRGLGSNKTEKAIVTITKAAPVIQDVVNNFDRMTNIHDKHTHHRKRSLEGDVRCGLKELVRLKIWTPTQGRKLEIFHQFKKSPFDVDRVTYKEIVMRKVARLKRGIAIPVDSEDESDSENDS</sequence>
<proteinExistence type="predicted"/>
<feature type="domain" description="DUF6589" evidence="1">
    <location>
        <begin position="2"/>
        <end position="143"/>
    </location>
</feature>
<evidence type="ECO:0000259" key="1">
    <source>
        <dbReference type="Pfam" id="PF20231"/>
    </source>
</evidence>